<dbReference type="SUPFAM" id="SSF53335">
    <property type="entry name" value="S-adenosyl-L-methionine-dependent methyltransferases"/>
    <property type="match status" value="1"/>
</dbReference>
<sequence length="245" mass="27857">MSKKLVDYVKSVFSSFGLFVARRYPNAITGHELPYDLKVIVRNENPVCFDIGANRGQTIQLFQDCFRDPIIHSFEPSSATFATLASQSFGSRVQLHQLALGEQIGVAEFRNYAQSELSSFLPVNPDRSENIFAEEKLMLTESVQVNTLDNFCSDRGIEQIDLLKIDTQGFELPGLRGGANLFRNKRIGAVMLELNFASLYEGQSDPLEILVLMRDHNMRLVDYYEKERAHGLELSWTTALFMRYP</sequence>
<keyword evidence="2" id="KW-0808">Transferase</keyword>
<dbReference type="KEGG" id="sfol:H3H32_21340"/>
<dbReference type="InterPro" id="IPR029063">
    <property type="entry name" value="SAM-dependent_MTases_sf"/>
</dbReference>
<dbReference type="Pfam" id="PF05050">
    <property type="entry name" value="Methyltransf_21"/>
    <property type="match status" value="1"/>
</dbReference>
<name>A0A7G5GNU9_9BACT</name>
<protein>
    <submittedName>
        <fullName evidence="2">FkbM family methyltransferase</fullName>
    </submittedName>
</protein>
<dbReference type="AlphaFoldDB" id="A0A7G5GNU9"/>
<dbReference type="Proteomes" id="UP000515369">
    <property type="component" value="Chromosome"/>
</dbReference>
<feature type="domain" description="Methyltransferase FkbM" evidence="1">
    <location>
        <begin position="50"/>
        <end position="219"/>
    </location>
</feature>
<dbReference type="RefSeq" id="WP_182457657.1">
    <property type="nucleotide sequence ID" value="NZ_CP059732.1"/>
</dbReference>
<dbReference type="InterPro" id="IPR053188">
    <property type="entry name" value="FkbM_Methyltransferase"/>
</dbReference>
<keyword evidence="3" id="KW-1185">Reference proteome</keyword>
<dbReference type="InterPro" id="IPR006342">
    <property type="entry name" value="FkbM_mtfrase"/>
</dbReference>
<reference evidence="2 3" key="1">
    <citation type="submission" date="2020-07" db="EMBL/GenBank/DDBJ databases">
        <title>Spirosoma foliorum sp. nov., isolated from the leaves on the Nejang mountain Korea, Republic of.</title>
        <authorList>
            <person name="Ho H."/>
            <person name="Lee Y.-J."/>
            <person name="Nurcahyanto D.-A."/>
            <person name="Kim S.-G."/>
        </authorList>
    </citation>
    <scope>NUCLEOTIDE SEQUENCE [LARGE SCALE GENOMIC DNA]</scope>
    <source>
        <strain evidence="2 3">PL0136</strain>
    </source>
</reference>
<accession>A0A7G5GNU9</accession>
<dbReference type="GO" id="GO:0032259">
    <property type="term" value="P:methylation"/>
    <property type="evidence" value="ECO:0007669"/>
    <property type="project" value="UniProtKB-KW"/>
</dbReference>
<dbReference type="PANTHER" id="PTHR36973:SF4">
    <property type="entry name" value="NODULATION PROTEIN"/>
    <property type="match status" value="1"/>
</dbReference>
<evidence type="ECO:0000313" key="3">
    <source>
        <dbReference type="Proteomes" id="UP000515369"/>
    </source>
</evidence>
<evidence type="ECO:0000313" key="2">
    <source>
        <dbReference type="EMBL" id="QMW00541.1"/>
    </source>
</evidence>
<dbReference type="Gene3D" id="3.40.50.150">
    <property type="entry name" value="Vaccinia Virus protein VP39"/>
    <property type="match status" value="1"/>
</dbReference>
<dbReference type="NCBIfam" id="TIGR01444">
    <property type="entry name" value="fkbM_fam"/>
    <property type="match status" value="1"/>
</dbReference>
<keyword evidence="2" id="KW-0489">Methyltransferase</keyword>
<proteinExistence type="predicted"/>
<organism evidence="2 3">
    <name type="scientific">Spirosoma foliorum</name>
    <dbReference type="NCBI Taxonomy" id="2710596"/>
    <lineage>
        <taxon>Bacteria</taxon>
        <taxon>Pseudomonadati</taxon>
        <taxon>Bacteroidota</taxon>
        <taxon>Cytophagia</taxon>
        <taxon>Cytophagales</taxon>
        <taxon>Cytophagaceae</taxon>
        <taxon>Spirosoma</taxon>
    </lineage>
</organism>
<gene>
    <name evidence="2" type="ORF">H3H32_21340</name>
</gene>
<dbReference type="EMBL" id="CP059732">
    <property type="protein sequence ID" value="QMW00541.1"/>
    <property type="molecule type" value="Genomic_DNA"/>
</dbReference>
<dbReference type="PANTHER" id="PTHR36973">
    <property type="entry name" value="SLL1456 PROTEIN-RELATED"/>
    <property type="match status" value="1"/>
</dbReference>
<evidence type="ECO:0000259" key="1">
    <source>
        <dbReference type="Pfam" id="PF05050"/>
    </source>
</evidence>
<dbReference type="GO" id="GO:0008171">
    <property type="term" value="F:O-methyltransferase activity"/>
    <property type="evidence" value="ECO:0007669"/>
    <property type="project" value="TreeGrafter"/>
</dbReference>